<dbReference type="STRING" id="100884.GCA_000269565_02775"/>
<dbReference type="Pfam" id="PF02875">
    <property type="entry name" value="Mur_ligase_C"/>
    <property type="match status" value="1"/>
</dbReference>
<dbReference type="NCBIfam" id="NF001126">
    <property type="entry name" value="PRK00139.1-4"/>
    <property type="match status" value="1"/>
</dbReference>
<feature type="domain" description="Mur ligase C-terminal" evidence="15">
    <location>
        <begin position="331"/>
        <end position="458"/>
    </location>
</feature>
<evidence type="ECO:0000256" key="11">
    <source>
        <dbReference type="ARBA" id="ARBA00023316"/>
    </source>
</evidence>
<feature type="domain" description="Mur ligase N-terminal catalytic" evidence="14">
    <location>
        <begin position="23"/>
        <end position="70"/>
    </location>
</feature>
<comment type="caution">
    <text evidence="12">Lacks conserved residue(s) required for the propagation of feature annotation.</text>
</comment>
<gene>
    <name evidence="12" type="primary">murE</name>
    <name evidence="17" type="ORF">HMPREF9488_00930</name>
</gene>
<keyword evidence="4 12" id="KW-0436">Ligase</keyword>
<evidence type="ECO:0000256" key="6">
    <source>
        <dbReference type="ARBA" id="ARBA00022741"/>
    </source>
</evidence>
<feature type="binding site" evidence="12">
    <location>
        <position position="30"/>
    </location>
    <ligand>
        <name>UDP-N-acetyl-alpha-D-muramoyl-L-alanyl-D-glutamate</name>
        <dbReference type="ChEBI" id="CHEBI:83900"/>
    </ligand>
</feature>
<sequence>MKLKQLLNEMNYQVLQGDLNQEVSQIDYDSRTVQDRSLFVCIPGANVDGHDFIDQVINRGARVIVVEHDVPFQEGITYIRVKEARLALALLSCAFFEHPSRQMTVIGITGTKGKTTTSYMMESILEKANKKVGIIGTIGSIVNGEFQKTKNTTPESFELQRLMRQMVECGCEYCVMEVSSQGLMLNRVAGIDFDYGVFTNLSPDHIGEHEHHSFEHYMACKKMLFQMCKVGIFNRDDEHYEDMIKGAKCDIKTYSLHQQSDLKASQIHLSQGTGTLGVSFQTSGLIDANFETDIPGHFSVYNSLVAIILCHLLGIETNYIKEALKKVRVRGRVEIVPVGQKYTVMIDYAHNALSFESILQTIMDYQPHRILCVYGAGGHRDVKRRYDVGEIVAKYKAFSILTADNPRGENVSQICEDIVTGIHRVGGDYVIIEDRKEAIHYALEHAEANDVILCLGKGHEDYQILQNEPLPFSEKQIIEDYFHI</sequence>
<dbReference type="GO" id="GO:0005737">
    <property type="term" value="C:cytoplasm"/>
    <property type="evidence" value="ECO:0007669"/>
    <property type="project" value="UniProtKB-SubCell"/>
</dbReference>
<feature type="modified residue" description="N6-carboxylysine" evidence="12">
    <location>
        <position position="221"/>
    </location>
</feature>
<dbReference type="Gene3D" id="3.40.1190.10">
    <property type="entry name" value="Mur-like, catalytic domain"/>
    <property type="match status" value="1"/>
</dbReference>
<dbReference type="NCBIfam" id="TIGR01085">
    <property type="entry name" value="murE"/>
    <property type="match status" value="1"/>
</dbReference>
<keyword evidence="3 12" id="KW-0963">Cytoplasm</keyword>
<dbReference type="Gene3D" id="3.40.1390.10">
    <property type="entry name" value="MurE/MurF, N-terminal domain"/>
    <property type="match status" value="1"/>
</dbReference>
<evidence type="ECO:0000256" key="5">
    <source>
        <dbReference type="ARBA" id="ARBA00022618"/>
    </source>
</evidence>
<dbReference type="GO" id="GO:0000287">
    <property type="term" value="F:magnesium ion binding"/>
    <property type="evidence" value="ECO:0007669"/>
    <property type="project" value="UniProtKB-UniRule"/>
</dbReference>
<keyword evidence="12" id="KW-0460">Magnesium</keyword>
<evidence type="ECO:0000256" key="12">
    <source>
        <dbReference type="HAMAP-Rule" id="MF_00208"/>
    </source>
</evidence>
<dbReference type="SUPFAM" id="SSF53623">
    <property type="entry name" value="MurD-like peptide ligases, catalytic domain"/>
    <property type="match status" value="1"/>
</dbReference>
<feature type="binding site" evidence="12">
    <location>
        <begin position="110"/>
        <end position="116"/>
    </location>
    <ligand>
        <name>ATP</name>
        <dbReference type="ChEBI" id="CHEBI:30616"/>
    </ligand>
</feature>
<feature type="binding site" evidence="12">
    <location>
        <position position="456"/>
    </location>
    <ligand>
        <name>meso-2,6-diaminopimelate</name>
        <dbReference type="ChEBI" id="CHEBI:57791"/>
    </ligand>
</feature>
<feature type="binding site" evidence="12">
    <location>
        <begin position="404"/>
        <end position="407"/>
    </location>
    <ligand>
        <name>meso-2,6-diaminopimelate</name>
        <dbReference type="ChEBI" id="CHEBI:57791"/>
    </ligand>
</feature>
<dbReference type="GO" id="GO:0004326">
    <property type="term" value="F:tetrahydrofolylpolyglutamate synthase activity"/>
    <property type="evidence" value="ECO:0007669"/>
    <property type="project" value="InterPro"/>
</dbReference>
<dbReference type="PANTHER" id="PTHR23135:SF4">
    <property type="entry name" value="UDP-N-ACETYLMURAMOYL-L-ALANYL-D-GLUTAMATE--2,6-DIAMINOPIMELATE LIGASE MURE HOMOLOG, CHLOROPLASTIC"/>
    <property type="match status" value="1"/>
</dbReference>
<feature type="binding site" evidence="12">
    <location>
        <begin position="152"/>
        <end position="153"/>
    </location>
    <ligand>
        <name>UDP-N-acetyl-alpha-D-muramoyl-L-alanyl-D-glutamate</name>
        <dbReference type="ChEBI" id="CHEBI:83900"/>
    </ligand>
</feature>
<dbReference type="SUPFAM" id="SSF63418">
    <property type="entry name" value="MurE/MurF N-terminal domain"/>
    <property type="match status" value="1"/>
</dbReference>
<dbReference type="InterPro" id="IPR036615">
    <property type="entry name" value="Mur_ligase_C_dom_sf"/>
</dbReference>
<comment type="similarity">
    <text evidence="2 12">Belongs to the MurCDEF family. MurE subfamily.</text>
</comment>
<keyword evidence="5 12" id="KW-0132">Cell division</keyword>
<dbReference type="OrthoDB" id="9800958at2"/>
<dbReference type="InterPro" id="IPR004101">
    <property type="entry name" value="Mur_ligase_C"/>
</dbReference>
<keyword evidence="6 12" id="KW-0547">Nucleotide-binding</keyword>
<keyword evidence="10 12" id="KW-0131">Cell cycle</keyword>
<dbReference type="HOGENOM" id="CLU_022291_4_1_9"/>
<evidence type="ECO:0000256" key="2">
    <source>
        <dbReference type="ARBA" id="ARBA00005898"/>
    </source>
</evidence>
<feature type="binding site" evidence="12">
    <location>
        <position position="151"/>
    </location>
    <ligand>
        <name>UDP-N-acetyl-alpha-D-muramoyl-L-alanyl-D-glutamate</name>
        <dbReference type="ChEBI" id="CHEBI:83900"/>
    </ligand>
</feature>
<dbReference type="GeneID" id="78230580"/>
<dbReference type="InterPro" id="IPR036565">
    <property type="entry name" value="Mur-like_cat_sf"/>
</dbReference>
<feature type="binding site" evidence="12">
    <location>
        <position position="179"/>
    </location>
    <ligand>
        <name>UDP-N-acetyl-alpha-D-muramoyl-L-alanyl-D-glutamate</name>
        <dbReference type="ChEBI" id="CHEBI:83900"/>
    </ligand>
</feature>
<dbReference type="EMBL" id="ADKX01000015">
    <property type="protein sequence ID" value="EFW05761.1"/>
    <property type="molecule type" value="Genomic_DNA"/>
</dbReference>
<accession>E7G842</accession>
<comment type="subcellular location">
    <subcellularLocation>
        <location evidence="12 13">Cytoplasm</location>
    </subcellularLocation>
</comment>
<evidence type="ECO:0000256" key="8">
    <source>
        <dbReference type="ARBA" id="ARBA00022960"/>
    </source>
</evidence>
<feature type="binding site" evidence="12">
    <location>
        <position position="380"/>
    </location>
    <ligand>
        <name>meso-2,6-diaminopimelate</name>
        <dbReference type="ChEBI" id="CHEBI:57791"/>
    </ligand>
</feature>
<reference evidence="17 18" key="1">
    <citation type="submission" date="2010-12" db="EMBL/GenBank/DDBJ databases">
        <title>The Genome Sequence of Coprobacillus sp. strain 29_1.</title>
        <authorList>
            <consortium name="The Broad Institute Genome Sequencing Platform"/>
            <person name="Earl A."/>
            <person name="Ward D."/>
            <person name="Feldgarden M."/>
            <person name="Gevers D."/>
            <person name="Daigneault M."/>
            <person name="Sibley C.D."/>
            <person name="White A."/>
            <person name="Strauss J."/>
            <person name="Allen-Vercoe E."/>
            <person name="Young S.K."/>
            <person name="Zeng Q."/>
            <person name="Gargeya S."/>
            <person name="Fitzgerald M."/>
            <person name="Haas B."/>
            <person name="Abouelleil A."/>
            <person name="Alvarado L."/>
            <person name="Arachchi H.M."/>
            <person name="Berlin A."/>
            <person name="Brown A."/>
            <person name="Chapman S.B."/>
            <person name="Chen Z."/>
            <person name="Dunbar C."/>
            <person name="Freedman E."/>
            <person name="Gearin G."/>
            <person name="Gellesch M."/>
            <person name="Goldberg J."/>
            <person name="Griggs A."/>
            <person name="Gujja S."/>
            <person name="Heilman E."/>
            <person name="Heiman D."/>
            <person name="Howarth C."/>
            <person name="Larson L."/>
            <person name="Lui A."/>
            <person name="MacDonald P.J.P."/>
            <person name="Mehta T."/>
            <person name="Montmayeur A."/>
            <person name="Murphy C."/>
            <person name="Neiman D."/>
            <person name="Pearson M."/>
            <person name="Priest M."/>
            <person name="Roberts A."/>
            <person name="Saif S."/>
            <person name="Shea T."/>
            <person name="Shenoy N."/>
            <person name="Sisk P."/>
            <person name="Stolte C."/>
            <person name="Sykes S."/>
            <person name="White J."/>
            <person name="Yandava C."/>
            <person name="Nusbaum C."/>
            <person name="Birren B."/>
        </authorList>
    </citation>
    <scope>NUCLEOTIDE SEQUENCE [LARGE SCALE GENOMIC DNA]</scope>
    <source>
        <strain evidence="17 18">29_1</strain>
    </source>
</reference>
<feature type="binding site" evidence="12">
    <location>
        <position position="187"/>
    </location>
    <ligand>
        <name>UDP-N-acetyl-alpha-D-muramoyl-L-alanyl-D-glutamate</name>
        <dbReference type="ChEBI" id="CHEBI:83900"/>
    </ligand>
</feature>
<dbReference type="GO" id="GO:0051301">
    <property type="term" value="P:cell division"/>
    <property type="evidence" value="ECO:0007669"/>
    <property type="project" value="UniProtKB-KW"/>
</dbReference>
<evidence type="ECO:0000256" key="13">
    <source>
        <dbReference type="RuleBase" id="RU004135"/>
    </source>
</evidence>
<evidence type="ECO:0000256" key="9">
    <source>
        <dbReference type="ARBA" id="ARBA00022984"/>
    </source>
</evidence>
<protein>
    <recommendedName>
        <fullName evidence="12">UDP-N-acetylmuramoyl-L-alanyl-D-glutamate--2,6-diaminopimelate ligase</fullName>
        <ecNumber evidence="12">6.3.2.13</ecNumber>
    </recommendedName>
    <alternativeName>
        <fullName evidence="12">Meso-A2pm-adding enzyme</fullName>
    </alternativeName>
    <alternativeName>
        <fullName evidence="12">Meso-diaminopimelate-adding enzyme</fullName>
    </alternativeName>
    <alternativeName>
        <fullName evidence="12">UDP-MurNAc-L-Ala-D-Glu:meso-diaminopimelate ligase</fullName>
    </alternativeName>
    <alternativeName>
        <fullName evidence="12">UDP-MurNAc-tripeptide synthetase</fullName>
    </alternativeName>
    <alternativeName>
        <fullName evidence="12">UDP-N-acetylmuramyl-tripeptide synthetase</fullName>
    </alternativeName>
</protein>
<comment type="catalytic activity">
    <reaction evidence="12">
        <text>UDP-N-acetyl-alpha-D-muramoyl-L-alanyl-D-glutamate + meso-2,6-diaminopimelate + ATP = UDP-N-acetyl-alpha-D-muramoyl-L-alanyl-gamma-D-glutamyl-meso-2,6-diaminopimelate + ADP + phosphate + H(+)</text>
        <dbReference type="Rhea" id="RHEA:23676"/>
        <dbReference type="ChEBI" id="CHEBI:15378"/>
        <dbReference type="ChEBI" id="CHEBI:30616"/>
        <dbReference type="ChEBI" id="CHEBI:43474"/>
        <dbReference type="ChEBI" id="CHEBI:57791"/>
        <dbReference type="ChEBI" id="CHEBI:83900"/>
        <dbReference type="ChEBI" id="CHEBI:83905"/>
        <dbReference type="ChEBI" id="CHEBI:456216"/>
        <dbReference type="EC" id="6.3.2.13"/>
    </reaction>
</comment>
<dbReference type="InterPro" id="IPR005761">
    <property type="entry name" value="UDP-N-AcMur-Glu-dNH2Pim_ligase"/>
</dbReference>
<dbReference type="SUPFAM" id="SSF53244">
    <property type="entry name" value="MurD-like peptide ligases, peptide-binding domain"/>
    <property type="match status" value="1"/>
</dbReference>
<dbReference type="HAMAP" id="MF_00208">
    <property type="entry name" value="MurE"/>
    <property type="match status" value="1"/>
</dbReference>
<dbReference type="EC" id="6.3.2.13" evidence="12"/>
<dbReference type="Pfam" id="PF08245">
    <property type="entry name" value="Mur_ligase_M"/>
    <property type="match status" value="1"/>
</dbReference>
<evidence type="ECO:0000259" key="14">
    <source>
        <dbReference type="Pfam" id="PF01225"/>
    </source>
</evidence>
<dbReference type="RefSeq" id="WP_008788046.1">
    <property type="nucleotide sequence ID" value="NZ_AKCB01000002.1"/>
</dbReference>
<feature type="binding site" evidence="12">
    <location>
        <position position="460"/>
    </location>
    <ligand>
        <name>meso-2,6-diaminopimelate</name>
        <dbReference type="ChEBI" id="CHEBI:57791"/>
    </ligand>
</feature>
<evidence type="ECO:0000256" key="10">
    <source>
        <dbReference type="ARBA" id="ARBA00023306"/>
    </source>
</evidence>
<comment type="PTM">
    <text evidence="12">Carboxylation is probably crucial for Mg(2+) binding and, consequently, for the gamma-phosphate positioning of ATP.</text>
</comment>
<dbReference type="InterPro" id="IPR000713">
    <property type="entry name" value="Mur_ligase_N"/>
</dbReference>
<dbReference type="InterPro" id="IPR013221">
    <property type="entry name" value="Mur_ligase_cen"/>
</dbReference>
<feature type="short sequence motif" description="Meso-diaminopimelate recognition motif" evidence="12">
    <location>
        <begin position="404"/>
        <end position="407"/>
    </location>
</feature>
<dbReference type="PROSITE" id="PS01011">
    <property type="entry name" value="FOLYLPOLYGLU_SYNT_1"/>
    <property type="match status" value="1"/>
</dbReference>
<evidence type="ECO:0000256" key="7">
    <source>
        <dbReference type="ARBA" id="ARBA00022840"/>
    </source>
</evidence>
<keyword evidence="8 12" id="KW-0133">Cell shape</keyword>
<dbReference type="UniPathway" id="UPA00219"/>
<evidence type="ECO:0000313" key="17">
    <source>
        <dbReference type="EMBL" id="EFW05761.1"/>
    </source>
</evidence>
<comment type="function">
    <text evidence="12">Catalyzes the addition of meso-diaminopimelic acid to the nucleotide precursor UDP-N-acetylmuramoyl-L-alanyl-D-glutamate (UMAG) in the biosynthesis of bacterial cell-wall peptidoglycan.</text>
</comment>
<comment type="cofactor">
    <cofactor evidence="12">
        <name>Mg(2+)</name>
        <dbReference type="ChEBI" id="CHEBI:18420"/>
    </cofactor>
</comment>
<evidence type="ECO:0000259" key="15">
    <source>
        <dbReference type="Pfam" id="PF02875"/>
    </source>
</evidence>
<dbReference type="AlphaFoldDB" id="E7G842"/>
<name>E7G842_9FIRM</name>
<keyword evidence="9 12" id="KW-0573">Peptidoglycan synthesis</keyword>
<evidence type="ECO:0000256" key="3">
    <source>
        <dbReference type="ARBA" id="ARBA00022490"/>
    </source>
</evidence>
<dbReference type="eggNOG" id="COG0769">
    <property type="taxonomic scope" value="Bacteria"/>
</dbReference>
<dbReference type="PANTHER" id="PTHR23135">
    <property type="entry name" value="MUR LIGASE FAMILY MEMBER"/>
    <property type="match status" value="1"/>
</dbReference>
<dbReference type="GO" id="GO:0005524">
    <property type="term" value="F:ATP binding"/>
    <property type="evidence" value="ECO:0007669"/>
    <property type="project" value="UniProtKB-UniRule"/>
</dbReference>
<comment type="pathway">
    <text evidence="1 12 13">Cell wall biogenesis; peptidoglycan biosynthesis.</text>
</comment>
<keyword evidence="7 12" id="KW-0067">ATP-binding</keyword>
<keyword evidence="18" id="KW-1185">Reference proteome</keyword>
<dbReference type="GO" id="GO:0008765">
    <property type="term" value="F:UDP-N-acetylmuramoylalanyl-D-glutamate-2,6-diaminopimelate ligase activity"/>
    <property type="evidence" value="ECO:0007669"/>
    <property type="project" value="UniProtKB-UniRule"/>
</dbReference>
<dbReference type="Pfam" id="PF01225">
    <property type="entry name" value="Mur_ligase"/>
    <property type="match status" value="1"/>
</dbReference>
<feature type="domain" description="Mur ligase central" evidence="16">
    <location>
        <begin position="108"/>
        <end position="309"/>
    </location>
</feature>
<dbReference type="InterPro" id="IPR018109">
    <property type="entry name" value="Folylpolyglutamate_synth_CS"/>
</dbReference>
<dbReference type="GO" id="GO:0009252">
    <property type="term" value="P:peptidoglycan biosynthetic process"/>
    <property type="evidence" value="ECO:0007669"/>
    <property type="project" value="UniProtKB-UniRule"/>
</dbReference>
<dbReference type="Gene3D" id="3.90.190.20">
    <property type="entry name" value="Mur ligase, C-terminal domain"/>
    <property type="match status" value="1"/>
</dbReference>
<proteinExistence type="inferred from homology"/>
<dbReference type="Proteomes" id="UP000003157">
    <property type="component" value="Unassembled WGS sequence"/>
</dbReference>
<evidence type="ECO:0000256" key="1">
    <source>
        <dbReference type="ARBA" id="ARBA00004752"/>
    </source>
</evidence>
<evidence type="ECO:0000256" key="4">
    <source>
        <dbReference type="ARBA" id="ARBA00022598"/>
    </source>
</evidence>
<keyword evidence="11 12" id="KW-0961">Cell wall biogenesis/degradation</keyword>
<comment type="caution">
    <text evidence="17">The sequence shown here is derived from an EMBL/GenBank/DDBJ whole genome shotgun (WGS) entry which is preliminary data.</text>
</comment>
<dbReference type="InterPro" id="IPR035911">
    <property type="entry name" value="MurE/MurF_N"/>
</dbReference>
<dbReference type="GO" id="GO:0008360">
    <property type="term" value="P:regulation of cell shape"/>
    <property type="evidence" value="ECO:0007669"/>
    <property type="project" value="UniProtKB-KW"/>
</dbReference>
<evidence type="ECO:0000313" key="18">
    <source>
        <dbReference type="Proteomes" id="UP000003157"/>
    </source>
</evidence>
<evidence type="ECO:0000259" key="16">
    <source>
        <dbReference type="Pfam" id="PF08245"/>
    </source>
</evidence>
<dbReference type="GO" id="GO:0071555">
    <property type="term" value="P:cell wall organization"/>
    <property type="evidence" value="ECO:0007669"/>
    <property type="project" value="UniProtKB-KW"/>
</dbReference>
<organism evidence="17 18">
    <name type="scientific">Coprobacillus cateniformis</name>
    <dbReference type="NCBI Taxonomy" id="100884"/>
    <lineage>
        <taxon>Bacteria</taxon>
        <taxon>Bacillati</taxon>
        <taxon>Bacillota</taxon>
        <taxon>Erysipelotrichia</taxon>
        <taxon>Erysipelotrichales</taxon>
        <taxon>Coprobacillaceae</taxon>
        <taxon>Coprobacillus</taxon>
    </lineage>
</organism>